<dbReference type="PANTHER" id="PTHR30544">
    <property type="entry name" value="23S RRNA METHYLTRANSFERASE"/>
    <property type="match status" value="1"/>
</dbReference>
<keyword evidence="13 14" id="KW-1015">Disulfide bond</keyword>
<dbReference type="SFLD" id="SFLDG01062">
    <property type="entry name" value="methyltransferase_(Class_A)"/>
    <property type="match status" value="1"/>
</dbReference>
<keyword evidence="12 14" id="KW-0411">Iron-sulfur</keyword>
<dbReference type="GO" id="GO:0070040">
    <property type="term" value="F:rRNA (adenine(2503)-C2-)-methyltransferase activity"/>
    <property type="evidence" value="ECO:0007669"/>
    <property type="project" value="UniProtKB-UniRule"/>
</dbReference>
<comment type="cofactor">
    <cofactor evidence="14">
        <name>[4Fe-4S] cluster</name>
        <dbReference type="ChEBI" id="CHEBI:49883"/>
    </cofactor>
    <text evidence="14">Binds 1 [4Fe-4S] cluster. The cluster is coordinated with 3 cysteines and an exchangeable S-adenosyl-L-methionine.</text>
</comment>
<evidence type="ECO:0000256" key="5">
    <source>
        <dbReference type="ARBA" id="ARBA00022552"/>
    </source>
</evidence>
<dbReference type="Pfam" id="PF04055">
    <property type="entry name" value="Radical_SAM"/>
    <property type="match status" value="1"/>
</dbReference>
<evidence type="ECO:0000256" key="11">
    <source>
        <dbReference type="ARBA" id="ARBA00023004"/>
    </source>
</evidence>
<evidence type="ECO:0000256" key="14">
    <source>
        <dbReference type="HAMAP-Rule" id="MF_01849"/>
    </source>
</evidence>
<reference evidence="16" key="1">
    <citation type="journal article" date="2021" name="PeerJ">
        <title>Extensive microbial diversity within the chicken gut microbiome revealed by metagenomics and culture.</title>
        <authorList>
            <person name="Gilroy R."/>
            <person name="Ravi A."/>
            <person name="Getino M."/>
            <person name="Pursley I."/>
            <person name="Horton D.L."/>
            <person name="Alikhan N.F."/>
            <person name="Baker D."/>
            <person name="Gharbi K."/>
            <person name="Hall N."/>
            <person name="Watson M."/>
            <person name="Adriaenssens E.M."/>
            <person name="Foster-Nyarko E."/>
            <person name="Jarju S."/>
            <person name="Secka A."/>
            <person name="Antonio M."/>
            <person name="Oren A."/>
            <person name="Chaudhuri R.R."/>
            <person name="La Ragione R."/>
            <person name="Hildebrand F."/>
            <person name="Pallen M.J."/>
        </authorList>
    </citation>
    <scope>NUCLEOTIDE SEQUENCE</scope>
    <source>
        <strain evidence="16">5032</strain>
    </source>
</reference>
<dbReference type="EMBL" id="DWZD01000011">
    <property type="protein sequence ID" value="HJA78227.1"/>
    <property type="molecule type" value="Genomic_DNA"/>
</dbReference>
<dbReference type="InterPro" id="IPR013785">
    <property type="entry name" value="Aldolase_TIM"/>
</dbReference>
<evidence type="ECO:0000256" key="8">
    <source>
        <dbReference type="ARBA" id="ARBA00022691"/>
    </source>
</evidence>
<feature type="binding site" evidence="14">
    <location>
        <begin position="223"/>
        <end position="225"/>
    </location>
    <ligand>
        <name>S-adenosyl-L-methionine</name>
        <dbReference type="ChEBI" id="CHEBI:59789"/>
    </ligand>
</feature>
<dbReference type="Pfam" id="PF21016">
    <property type="entry name" value="RlmN_N"/>
    <property type="match status" value="1"/>
</dbReference>
<evidence type="ECO:0000259" key="15">
    <source>
        <dbReference type="PROSITE" id="PS51918"/>
    </source>
</evidence>
<comment type="catalytic activity">
    <reaction evidence="14">
        <text>adenosine(37) in tRNA + 2 reduced [2Fe-2S]-[ferredoxin] + 2 S-adenosyl-L-methionine = 2-methyladenosine(37) in tRNA + 5'-deoxyadenosine + L-methionine + 2 oxidized [2Fe-2S]-[ferredoxin] + S-adenosyl-L-homocysteine</text>
        <dbReference type="Rhea" id="RHEA:43332"/>
        <dbReference type="Rhea" id="RHEA-COMP:10000"/>
        <dbReference type="Rhea" id="RHEA-COMP:10001"/>
        <dbReference type="Rhea" id="RHEA-COMP:10162"/>
        <dbReference type="Rhea" id="RHEA-COMP:10485"/>
        <dbReference type="ChEBI" id="CHEBI:17319"/>
        <dbReference type="ChEBI" id="CHEBI:33737"/>
        <dbReference type="ChEBI" id="CHEBI:33738"/>
        <dbReference type="ChEBI" id="CHEBI:57844"/>
        <dbReference type="ChEBI" id="CHEBI:57856"/>
        <dbReference type="ChEBI" id="CHEBI:59789"/>
        <dbReference type="ChEBI" id="CHEBI:74411"/>
        <dbReference type="ChEBI" id="CHEBI:74497"/>
        <dbReference type="EC" id="2.1.1.192"/>
    </reaction>
</comment>
<dbReference type="InterPro" id="IPR048641">
    <property type="entry name" value="RlmN_N"/>
</dbReference>
<keyword evidence="3 14" id="KW-0004">4Fe-4S</keyword>
<feature type="active site" description="Proton acceptor" evidence="14">
    <location>
        <position position="91"/>
    </location>
</feature>
<evidence type="ECO:0000256" key="3">
    <source>
        <dbReference type="ARBA" id="ARBA00022485"/>
    </source>
</evidence>
<comment type="subcellular location">
    <subcellularLocation>
        <location evidence="1 14">Cytoplasm</location>
    </subcellularLocation>
</comment>
<comment type="caution">
    <text evidence="14">Lacks conserved residue(s) required for the propagation of feature annotation.</text>
</comment>
<keyword evidence="4 14" id="KW-0963">Cytoplasm</keyword>
<comment type="catalytic activity">
    <reaction evidence="14">
        <text>adenosine(2503) in 23S rRNA + 2 reduced [2Fe-2S]-[ferredoxin] + 2 S-adenosyl-L-methionine = 2-methyladenosine(2503) in 23S rRNA + 5'-deoxyadenosine + L-methionine + 2 oxidized [2Fe-2S]-[ferredoxin] + S-adenosyl-L-homocysteine</text>
        <dbReference type="Rhea" id="RHEA:42916"/>
        <dbReference type="Rhea" id="RHEA-COMP:10000"/>
        <dbReference type="Rhea" id="RHEA-COMP:10001"/>
        <dbReference type="Rhea" id="RHEA-COMP:10152"/>
        <dbReference type="Rhea" id="RHEA-COMP:10282"/>
        <dbReference type="ChEBI" id="CHEBI:17319"/>
        <dbReference type="ChEBI" id="CHEBI:33737"/>
        <dbReference type="ChEBI" id="CHEBI:33738"/>
        <dbReference type="ChEBI" id="CHEBI:57844"/>
        <dbReference type="ChEBI" id="CHEBI:57856"/>
        <dbReference type="ChEBI" id="CHEBI:59789"/>
        <dbReference type="ChEBI" id="CHEBI:74411"/>
        <dbReference type="ChEBI" id="CHEBI:74497"/>
        <dbReference type="EC" id="2.1.1.192"/>
    </reaction>
</comment>
<dbReference type="GO" id="GO:0030488">
    <property type="term" value="P:tRNA methylation"/>
    <property type="evidence" value="ECO:0007669"/>
    <property type="project" value="UniProtKB-UniRule"/>
</dbReference>
<accession>A0A9D2HL81</accession>
<evidence type="ECO:0000256" key="6">
    <source>
        <dbReference type="ARBA" id="ARBA00022603"/>
    </source>
</evidence>
<feature type="binding site" evidence="14">
    <location>
        <position position="116"/>
    </location>
    <ligand>
        <name>[4Fe-4S] cluster</name>
        <dbReference type="ChEBI" id="CHEBI:49883"/>
        <note>4Fe-4S-S-AdoMet</note>
    </ligand>
</feature>
<comment type="function">
    <text evidence="14">Specifically methylates position 2 of adenine 2503 in 23S rRNA and position 2 of adenine 37 in tRNAs.</text>
</comment>
<dbReference type="AlphaFoldDB" id="A0A9D2HL81"/>
<evidence type="ECO:0000256" key="9">
    <source>
        <dbReference type="ARBA" id="ARBA00022694"/>
    </source>
</evidence>
<evidence type="ECO:0000313" key="16">
    <source>
        <dbReference type="EMBL" id="HJA78227.1"/>
    </source>
</evidence>
<reference evidence="16" key="2">
    <citation type="submission" date="2021-04" db="EMBL/GenBank/DDBJ databases">
        <authorList>
            <person name="Gilroy R."/>
        </authorList>
    </citation>
    <scope>NUCLEOTIDE SEQUENCE</scope>
    <source>
        <strain evidence="16">5032</strain>
    </source>
</reference>
<comment type="miscellaneous">
    <text evidence="14">Reaction proceeds by a ping-pong mechanism involving intermediate methylation of a conserved cysteine residue.</text>
</comment>
<keyword evidence="7 14" id="KW-0808">Transferase</keyword>
<keyword evidence="5 14" id="KW-0698">rRNA processing</keyword>
<dbReference type="Proteomes" id="UP000823821">
    <property type="component" value="Unassembled WGS sequence"/>
</dbReference>
<evidence type="ECO:0000256" key="12">
    <source>
        <dbReference type="ARBA" id="ARBA00023014"/>
    </source>
</evidence>
<feature type="binding site" evidence="14">
    <location>
        <position position="120"/>
    </location>
    <ligand>
        <name>[4Fe-4S] cluster</name>
        <dbReference type="ChEBI" id="CHEBI:49883"/>
        <note>4Fe-4S-S-AdoMet</note>
    </ligand>
</feature>
<dbReference type="SFLD" id="SFLDS00029">
    <property type="entry name" value="Radical_SAM"/>
    <property type="match status" value="1"/>
</dbReference>
<dbReference type="SFLD" id="SFLDF00275">
    <property type="entry name" value="adenosine_C2_methyltransferase"/>
    <property type="match status" value="1"/>
</dbReference>
<dbReference type="HAMAP" id="MF_01849">
    <property type="entry name" value="RNA_methyltr_RlmN"/>
    <property type="match status" value="1"/>
</dbReference>
<comment type="similarity">
    <text evidence="2 14">Belongs to the radical SAM superfamily. RlmN family.</text>
</comment>
<feature type="active site" description="S-methylcysteine intermediate" evidence="14">
    <location>
        <position position="342"/>
    </location>
</feature>
<feature type="binding site" evidence="14">
    <location>
        <position position="123"/>
    </location>
    <ligand>
        <name>[4Fe-4S] cluster</name>
        <dbReference type="ChEBI" id="CHEBI:49883"/>
        <note>4Fe-4S-S-AdoMet</note>
    </ligand>
</feature>
<evidence type="ECO:0000256" key="4">
    <source>
        <dbReference type="ARBA" id="ARBA00022490"/>
    </source>
</evidence>
<dbReference type="GO" id="GO:0070475">
    <property type="term" value="P:rRNA base methylation"/>
    <property type="evidence" value="ECO:0007669"/>
    <property type="project" value="UniProtKB-UniRule"/>
</dbReference>
<proteinExistence type="inferred from homology"/>
<dbReference type="PROSITE" id="PS51918">
    <property type="entry name" value="RADICAL_SAM"/>
    <property type="match status" value="1"/>
</dbReference>
<dbReference type="InterPro" id="IPR027492">
    <property type="entry name" value="RNA_MTrfase_RlmN"/>
</dbReference>
<dbReference type="GO" id="GO:0005737">
    <property type="term" value="C:cytoplasm"/>
    <property type="evidence" value="ECO:0007669"/>
    <property type="project" value="UniProtKB-SubCell"/>
</dbReference>
<evidence type="ECO:0000256" key="1">
    <source>
        <dbReference type="ARBA" id="ARBA00004496"/>
    </source>
</evidence>
<keyword evidence="10 14" id="KW-0479">Metal-binding</keyword>
<dbReference type="NCBIfam" id="TIGR00048">
    <property type="entry name" value="rRNA_mod_RlmN"/>
    <property type="match status" value="1"/>
</dbReference>
<evidence type="ECO:0000256" key="7">
    <source>
        <dbReference type="ARBA" id="ARBA00022679"/>
    </source>
</evidence>
<dbReference type="SUPFAM" id="SSF102114">
    <property type="entry name" value="Radical SAM enzymes"/>
    <property type="match status" value="1"/>
</dbReference>
<dbReference type="FunFam" id="3.20.20.70:FF:000014">
    <property type="entry name" value="Probable dual-specificity RNA methyltransferase RlmN"/>
    <property type="match status" value="1"/>
</dbReference>
<feature type="binding site" evidence="14">
    <location>
        <begin position="169"/>
        <end position="170"/>
    </location>
    <ligand>
        <name>S-adenosyl-L-methionine</name>
        <dbReference type="ChEBI" id="CHEBI:59789"/>
    </ligand>
</feature>
<dbReference type="GO" id="GO:0019843">
    <property type="term" value="F:rRNA binding"/>
    <property type="evidence" value="ECO:0007669"/>
    <property type="project" value="UniProtKB-UniRule"/>
</dbReference>
<keyword evidence="8 14" id="KW-0949">S-adenosyl-L-methionine</keyword>
<dbReference type="PANTHER" id="PTHR30544:SF5">
    <property type="entry name" value="RADICAL SAM CORE DOMAIN-CONTAINING PROTEIN"/>
    <property type="match status" value="1"/>
</dbReference>
<feature type="domain" description="Radical SAM core" evidence="15">
    <location>
        <begin position="102"/>
        <end position="337"/>
    </location>
</feature>
<dbReference type="GO" id="GO:0046872">
    <property type="term" value="F:metal ion binding"/>
    <property type="evidence" value="ECO:0007669"/>
    <property type="project" value="UniProtKB-KW"/>
</dbReference>
<comment type="caution">
    <text evidence="16">The sequence shown here is derived from an EMBL/GenBank/DDBJ whole genome shotgun (WGS) entry which is preliminary data.</text>
</comment>
<evidence type="ECO:0000313" key="17">
    <source>
        <dbReference type="Proteomes" id="UP000823821"/>
    </source>
</evidence>
<sequence>MKNLLDLTLPELTDWMQAELGEPRFRAVQVWQWLWQRMARSFEEMTNVSKACRARLAACATIGWPEVSRVQESRDGTTKFLLRLADGAEVETVLIPSESRDGSRRWTQCLSSQVGCAMGCTFCSTGGMGFERNMSMGEILGQILVARAHLGDNRPDWPILRNLVFMGMGEPLLNLREVMRALQSLNDDRGLNFSPRRITVSTCGIEKGLRELGESGLAFLAVSLHAPNQALRERIMPKAARWPLPDLLATLKSYPLKTRERITFEYLLLGGVNDGPEHARELARLVSDIKGKLNLIVYNPAENAPYEAPSPERVLAFEKMLWDRHITAIVRKSKGQDIKAACGQLKAEQAARHPA</sequence>
<keyword evidence="11 14" id="KW-0408">Iron</keyword>
<dbReference type="Gene3D" id="3.20.20.70">
    <property type="entry name" value="Aldolase class I"/>
    <property type="match status" value="1"/>
</dbReference>
<organism evidence="16 17">
    <name type="scientific">Candidatus Desulfovibrio intestinavium</name>
    <dbReference type="NCBI Taxonomy" id="2838534"/>
    <lineage>
        <taxon>Bacteria</taxon>
        <taxon>Pseudomonadati</taxon>
        <taxon>Thermodesulfobacteriota</taxon>
        <taxon>Desulfovibrionia</taxon>
        <taxon>Desulfovibrionales</taxon>
        <taxon>Desulfovibrionaceae</taxon>
        <taxon>Desulfovibrio</taxon>
    </lineage>
</organism>
<feature type="binding site" evidence="14">
    <location>
        <position position="201"/>
    </location>
    <ligand>
        <name>S-adenosyl-L-methionine</name>
        <dbReference type="ChEBI" id="CHEBI:59789"/>
    </ligand>
</feature>
<dbReference type="GO" id="GO:0002935">
    <property type="term" value="F:tRNA (adenine(37)-C2)-methyltransferase activity"/>
    <property type="evidence" value="ECO:0007669"/>
    <property type="project" value="UniProtKB-UniRule"/>
</dbReference>
<dbReference type="GO" id="GO:0000049">
    <property type="term" value="F:tRNA binding"/>
    <property type="evidence" value="ECO:0007669"/>
    <property type="project" value="UniProtKB-UniRule"/>
</dbReference>
<dbReference type="InterPro" id="IPR004383">
    <property type="entry name" value="rRNA_lsu_MTrfase_RlmN/Cfr"/>
</dbReference>
<evidence type="ECO:0000256" key="13">
    <source>
        <dbReference type="ARBA" id="ARBA00023157"/>
    </source>
</evidence>
<dbReference type="GO" id="GO:0051539">
    <property type="term" value="F:4 iron, 4 sulfur cluster binding"/>
    <property type="evidence" value="ECO:0007669"/>
    <property type="project" value="UniProtKB-UniRule"/>
</dbReference>
<feature type="binding site" evidence="14">
    <location>
        <position position="299"/>
    </location>
    <ligand>
        <name>S-adenosyl-L-methionine</name>
        <dbReference type="ChEBI" id="CHEBI:59789"/>
    </ligand>
</feature>
<dbReference type="CDD" id="cd01335">
    <property type="entry name" value="Radical_SAM"/>
    <property type="match status" value="1"/>
</dbReference>
<name>A0A9D2HL81_9BACT</name>
<keyword evidence="9 14" id="KW-0819">tRNA processing</keyword>
<keyword evidence="6 14" id="KW-0489">Methyltransferase</keyword>
<dbReference type="InterPro" id="IPR058240">
    <property type="entry name" value="rSAM_sf"/>
</dbReference>
<dbReference type="InterPro" id="IPR040072">
    <property type="entry name" value="Methyltransferase_A"/>
</dbReference>
<dbReference type="Gene3D" id="1.10.150.530">
    <property type="match status" value="1"/>
</dbReference>
<evidence type="ECO:0000256" key="10">
    <source>
        <dbReference type="ARBA" id="ARBA00022723"/>
    </source>
</evidence>
<protein>
    <recommendedName>
        <fullName evidence="14">Probable dual-specificity RNA methyltransferase RlmN</fullName>
        <ecNumber evidence="14">2.1.1.192</ecNumber>
    </recommendedName>
    <alternativeName>
        <fullName evidence="14">23S rRNA (adenine(2503)-C(2))-methyltransferase</fullName>
    </alternativeName>
    <alternativeName>
        <fullName evidence="14">23S rRNA m2A2503 methyltransferase</fullName>
    </alternativeName>
    <alternativeName>
        <fullName evidence="14">Ribosomal RNA large subunit methyltransferase N</fullName>
    </alternativeName>
    <alternativeName>
        <fullName evidence="14">tRNA (adenine(37)-C(2))-methyltransferase</fullName>
    </alternativeName>
    <alternativeName>
        <fullName evidence="14">tRNA m2A37 methyltransferase</fullName>
    </alternativeName>
</protein>
<gene>
    <name evidence="14 16" type="primary">rlmN</name>
    <name evidence="16" type="ORF">H9784_01460</name>
</gene>
<dbReference type="InterPro" id="IPR007197">
    <property type="entry name" value="rSAM"/>
</dbReference>
<evidence type="ECO:0000256" key="2">
    <source>
        <dbReference type="ARBA" id="ARBA00007544"/>
    </source>
</evidence>
<dbReference type="EC" id="2.1.1.192" evidence="14"/>
<dbReference type="PIRSF" id="PIRSF006004">
    <property type="entry name" value="CHP00048"/>
    <property type="match status" value="1"/>
</dbReference>